<feature type="transmembrane region" description="Helical" evidence="1">
    <location>
        <begin position="83"/>
        <end position="104"/>
    </location>
</feature>
<evidence type="ECO:0000256" key="1">
    <source>
        <dbReference type="SAM" id="Phobius"/>
    </source>
</evidence>
<organism evidence="2 3">
    <name type="scientific">Parerythrobacter lacustris</name>
    <dbReference type="NCBI Taxonomy" id="2969984"/>
    <lineage>
        <taxon>Bacteria</taxon>
        <taxon>Pseudomonadati</taxon>
        <taxon>Pseudomonadota</taxon>
        <taxon>Alphaproteobacteria</taxon>
        <taxon>Sphingomonadales</taxon>
        <taxon>Erythrobacteraceae</taxon>
        <taxon>Parerythrobacter</taxon>
    </lineage>
</organism>
<keyword evidence="1" id="KW-0472">Membrane</keyword>
<evidence type="ECO:0000313" key="3">
    <source>
        <dbReference type="Proteomes" id="UP001206067"/>
    </source>
</evidence>
<comment type="caution">
    <text evidence="2">The sequence shown here is derived from an EMBL/GenBank/DDBJ whole genome shotgun (WGS) entry which is preliminary data.</text>
</comment>
<reference evidence="2 3" key="1">
    <citation type="submission" date="2022-08" db="EMBL/GenBank/DDBJ databases">
        <title>Polyphasic taxonomy analysis of Qipengyuania sp.RS5-5.</title>
        <authorList>
            <person name="Xamxidin M."/>
            <person name="Wu M."/>
        </authorList>
    </citation>
    <scope>NUCLEOTIDE SEQUENCE [LARGE SCALE GENOMIC DNA]</scope>
    <source>
        <strain evidence="2 3">RS5-5</strain>
    </source>
</reference>
<evidence type="ECO:0000313" key="2">
    <source>
        <dbReference type="EMBL" id="MCR2832392.1"/>
    </source>
</evidence>
<protein>
    <submittedName>
        <fullName evidence="2">Uncharacterized protein</fullName>
    </submittedName>
</protein>
<sequence>MFGAEQRQGPVDVVQGWFAGLHPEDQGVLLIAAGIALIAVVSVLGFRLRAKQIRRTNEHGVVVYESEGGAVAGEAGIGLFRGFARVAITAAIILIVLGLGIASMG</sequence>
<feature type="transmembrane region" description="Helical" evidence="1">
    <location>
        <begin position="27"/>
        <end position="46"/>
    </location>
</feature>
<dbReference type="Proteomes" id="UP001206067">
    <property type="component" value="Unassembled WGS sequence"/>
</dbReference>
<keyword evidence="1" id="KW-0812">Transmembrane</keyword>
<accession>A0ABT1XLE1</accession>
<keyword evidence="1" id="KW-1133">Transmembrane helix</keyword>
<gene>
    <name evidence="2" type="ORF">NSO95_00415</name>
</gene>
<keyword evidence="3" id="KW-1185">Reference proteome</keyword>
<dbReference type="EMBL" id="JANKHH010000001">
    <property type="protein sequence ID" value="MCR2832392.1"/>
    <property type="molecule type" value="Genomic_DNA"/>
</dbReference>
<proteinExistence type="predicted"/>
<dbReference type="RefSeq" id="WP_257594157.1">
    <property type="nucleotide sequence ID" value="NZ_JANKHH010000001.1"/>
</dbReference>
<name>A0ABT1XLE1_9SPHN</name>